<comment type="similarity">
    <text evidence="2">Belongs to the eukaryotic RPB7/RPC8 RNA polymerase subunit family.</text>
</comment>
<evidence type="ECO:0000259" key="6">
    <source>
        <dbReference type="Pfam" id="PF03876"/>
    </source>
</evidence>
<dbReference type="FunFam" id="3.30.1490.120:FF:000001">
    <property type="entry name" value="DNA-directed RNA polymerase II subunit RPB7"/>
    <property type="match status" value="1"/>
</dbReference>
<dbReference type="PANTHER" id="PTHR12709:SF4">
    <property type="entry name" value="DNA-DIRECTED RNA POLYMERASE II SUBUNIT RPB7"/>
    <property type="match status" value="1"/>
</dbReference>
<proteinExistence type="inferred from homology"/>
<evidence type="ECO:0000313" key="7">
    <source>
        <dbReference type="EMBL" id="EUT71682.1"/>
    </source>
</evidence>
<name>W7FVU6_PLAFA</name>
<keyword evidence="3" id="KW-0240">DNA-directed RNA polymerase</keyword>
<feature type="domain" description="Alkyl hydroperoxide reductase subunit C/ Thiol specific antioxidant" evidence="5">
    <location>
        <begin position="111"/>
        <end position="169"/>
    </location>
</feature>
<comment type="subcellular location">
    <subcellularLocation>
        <location evidence="1">Nucleus</location>
    </subcellularLocation>
</comment>
<dbReference type="GO" id="GO:0060213">
    <property type="term" value="P:positive regulation of nuclear-transcribed mRNA poly(A) tail shortening"/>
    <property type="evidence" value="ECO:0007669"/>
    <property type="project" value="TreeGrafter"/>
</dbReference>
<dbReference type="GO" id="GO:0003697">
    <property type="term" value="F:single-stranded DNA binding"/>
    <property type="evidence" value="ECO:0007669"/>
    <property type="project" value="TreeGrafter"/>
</dbReference>
<gene>
    <name evidence="7" type="ORF">PFAG_06050</name>
</gene>
<dbReference type="InterPro" id="IPR036249">
    <property type="entry name" value="Thioredoxin-like_sf"/>
</dbReference>
<dbReference type="CDD" id="cd04329">
    <property type="entry name" value="RNAP_II_Rpb7_N"/>
    <property type="match status" value="1"/>
</dbReference>
<dbReference type="GO" id="GO:0016491">
    <property type="term" value="F:oxidoreductase activity"/>
    <property type="evidence" value="ECO:0007669"/>
    <property type="project" value="InterPro"/>
</dbReference>
<reference evidence="7" key="1">
    <citation type="submission" date="2013-02" db="EMBL/GenBank/DDBJ databases">
        <title>The Genome Sequence of Plasmodium falciparum Santa Lucia.</title>
        <authorList>
            <consortium name="The Broad Institute Genome Sequencing Platform"/>
            <consortium name="The Broad Institute Genome Sequencing Center for Infectious Disease"/>
            <person name="Neafsey D."/>
            <person name="Cheeseman I."/>
            <person name="Volkman S."/>
            <person name="Adams J."/>
            <person name="Walker B."/>
            <person name="Young S.K."/>
            <person name="Zeng Q."/>
            <person name="Gargeya S."/>
            <person name="Fitzgerald M."/>
            <person name="Haas B."/>
            <person name="Abouelleil A."/>
            <person name="Alvarado L."/>
            <person name="Arachchi H.M."/>
            <person name="Berlin A.M."/>
            <person name="Chapman S.B."/>
            <person name="Dewar J."/>
            <person name="Goldberg J."/>
            <person name="Griggs A."/>
            <person name="Gujja S."/>
            <person name="Hansen M."/>
            <person name="Howarth C."/>
            <person name="Imamovic A."/>
            <person name="Larimer J."/>
            <person name="McCowan C."/>
            <person name="Murphy C."/>
            <person name="Neiman D."/>
            <person name="Pearson M."/>
            <person name="Priest M."/>
            <person name="Roberts A."/>
            <person name="Saif S."/>
            <person name="Shea T."/>
            <person name="Sisk P."/>
            <person name="Sykes S."/>
            <person name="Wortman J."/>
            <person name="Nusbaum C."/>
            <person name="Birren B."/>
        </authorList>
    </citation>
    <scope>NUCLEOTIDE SEQUENCE [LARGE SCALE GENOMIC DNA]</scope>
    <source>
        <strain evidence="7">Santa Lucia</strain>
    </source>
</reference>
<dbReference type="GO" id="GO:0005665">
    <property type="term" value="C:RNA polymerase II, core complex"/>
    <property type="evidence" value="ECO:0007669"/>
    <property type="project" value="TreeGrafter"/>
</dbReference>
<evidence type="ECO:0000256" key="1">
    <source>
        <dbReference type="ARBA" id="ARBA00004123"/>
    </source>
</evidence>
<dbReference type="SUPFAM" id="SSF52833">
    <property type="entry name" value="Thioredoxin-like"/>
    <property type="match status" value="1"/>
</dbReference>
<sequence>MYFVIEEWKNVIIKPSQLGPRYQQYIEDMLRNSVEGQCSVKYGYVICVIRIIHSEPGRVQDGTGMIVVKVKYQAIVFKPFKDERKNTVLDESIQKVEVLNHNGETTSFYNEVEKHKENNEGIVVFTYPKANTPGCTKQAELFKEKHEEFVNNKYVVYGLSADTAEDQVKQKRII</sequence>
<dbReference type="InterPro" id="IPR036898">
    <property type="entry name" value="RNA_pol_Rpb7-like_N_sf"/>
</dbReference>
<dbReference type="Gene3D" id="3.30.1490.120">
    <property type="entry name" value="RNA polymerase Rpb7-like, N-terminal domain"/>
    <property type="match status" value="1"/>
</dbReference>
<dbReference type="GO" id="GO:0045948">
    <property type="term" value="P:positive regulation of translational initiation"/>
    <property type="evidence" value="ECO:0007669"/>
    <property type="project" value="TreeGrafter"/>
</dbReference>
<keyword evidence="4" id="KW-0804">Transcription</keyword>
<dbReference type="GO" id="GO:0016209">
    <property type="term" value="F:antioxidant activity"/>
    <property type="evidence" value="ECO:0007669"/>
    <property type="project" value="InterPro"/>
</dbReference>
<organism evidence="7">
    <name type="scientific">Plasmodium falciparum Santa Lucia</name>
    <dbReference type="NCBI Taxonomy" id="478859"/>
    <lineage>
        <taxon>Eukaryota</taxon>
        <taxon>Sar</taxon>
        <taxon>Alveolata</taxon>
        <taxon>Apicomplexa</taxon>
        <taxon>Aconoidasida</taxon>
        <taxon>Haemosporida</taxon>
        <taxon>Plasmodiidae</taxon>
        <taxon>Plasmodium</taxon>
        <taxon>Plasmodium (Laverania)</taxon>
    </lineage>
</organism>
<dbReference type="InterPro" id="IPR005576">
    <property type="entry name" value="Rpb7-like_N"/>
</dbReference>
<dbReference type="SUPFAM" id="SSF88798">
    <property type="entry name" value="N-terminal, heterodimerisation domain of RBP7 (RpoE)"/>
    <property type="match status" value="1"/>
</dbReference>
<dbReference type="Proteomes" id="UP000030666">
    <property type="component" value="Unassembled WGS sequence"/>
</dbReference>
<evidence type="ECO:0008006" key="8">
    <source>
        <dbReference type="Google" id="ProtNLM"/>
    </source>
</evidence>
<dbReference type="InterPro" id="IPR045113">
    <property type="entry name" value="Rpb7-like"/>
</dbReference>
<dbReference type="EMBL" id="KE123541">
    <property type="protein sequence ID" value="EUT71682.1"/>
    <property type="molecule type" value="Genomic_DNA"/>
</dbReference>
<evidence type="ECO:0000259" key="5">
    <source>
        <dbReference type="Pfam" id="PF00578"/>
    </source>
</evidence>
<protein>
    <recommendedName>
        <fullName evidence="8">Thioredoxin domain-containing protein</fullName>
    </recommendedName>
</protein>
<evidence type="ECO:0000256" key="2">
    <source>
        <dbReference type="ARBA" id="ARBA00009307"/>
    </source>
</evidence>
<feature type="domain" description="RNA polymerase Rpb7-like N-terminal" evidence="6">
    <location>
        <begin position="9"/>
        <end position="64"/>
    </location>
</feature>
<dbReference type="GO" id="GO:0003727">
    <property type="term" value="F:single-stranded RNA binding"/>
    <property type="evidence" value="ECO:0007669"/>
    <property type="project" value="TreeGrafter"/>
</dbReference>
<dbReference type="PANTHER" id="PTHR12709">
    <property type="entry name" value="DNA-DIRECTED RNA POLYMERASE II, III"/>
    <property type="match status" value="1"/>
</dbReference>
<dbReference type="GO" id="GO:0031369">
    <property type="term" value="F:translation initiation factor binding"/>
    <property type="evidence" value="ECO:0007669"/>
    <property type="project" value="TreeGrafter"/>
</dbReference>
<evidence type="ECO:0000256" key="4">
    <source>
        <dbReference type="ARBA" id="ARBA00023163"/>
    </source>
</evidence>
<accession>W7FVU6</accession>
<dbReference type="InterPro" id="IPR000866">
    <property type="entry name" value="AhpC/TSA"/>
</dbReference>
<evidence type="ECO:0000256" key="3">
    <source>
        <dbReference type="ARBA" id="ARBA00022478"/>
    </source>
</evidence>
<dbReference type="AlphaFoldDB" id="W7FVU6"/>
<dbReference type="Gene3D" id="3.40.30.10">
    <property type="entry name" value="Glutaredoxin"/>
    <property type="match status" value="1"/>
</dbReference>
<dbReference type="Pfam" id="PF00578">
    <property type="entry name" value="AhpC-TSA"/>
    <property type="match status" value="1"/>
</dbReference>
<dbReference type="GO" id="GO:0006367">
    <property type="term" value="P:transcription initiation at RNA polymerase II promoter"/>
    <property type="evidence" value="ECO:0007669"/>
    <property type="project" value="TreeGrafter"/>
</dbReference>
<dbReference type="GO" id="GO:0000932">
    <property type="term" value="C:P-body"/>
    <property type="evidence" value="ECO:0007669"/>
    <property type="project" value="TreeGrafter"/>
</dbReference>
<dbReference type="OrthoDB" id="1162399at2759"/>
<dbReference type="Pfam" id="PF03876">
    <property type="entry name" value="SHS2_Rpb7-N"/>
    <property type="match status" value="1"/>
</dbReference>